<gene>
    <name evidence="2" type="ORF">Vau01_034080</name>
</gene>
<feature type="compositionally biased region" description="Basic and acidic residues" evidence="1">
    <location>
        <begin position="297"/>
        <end position="306"/>
    </location>
</feature>
<feature type="region of interest" description="Disordered" evidence="1">
    <location>
        <begin position="297"/>
        <end position="330"/>
    </location>
</feature>
<evidence type="ECO:0000313" key="2">
    <source>
        <dbReference type="EMBL" id="GIJ55892.1"/>
    </source>
</evidence>
<proteinExistence type="predicted"/>
<organism evidence="2 3">
    <name type="scientific">Virgisporangium aurantiacum</name>
    <dbReference type="NCBI Taxonomy" id="175570"/>
    <lineage>
        <taxon>Bacteria</taxon>
        <taxon>Bacillati</taxon>
        <taxon>Actinomycetota</taxon>
        <taxon>Actinomycetes</taxon>
        <taxon>Micromonosporales</taxon>
        <taxon>Micromonosporaceae</taxon>
        <taxon>Virgisporangium</taxon>
    </lineage>
</organism>
<protein>
    <submittedName>
        <fullName evidence="2">Uncharacterized protein</fullName>
    </submittedName>
</protein>
<reference evidence="2" key="1">
    <citation type="submission" date="2021-01" db="EMBL/GenBank/DDBJ databases">
        <title>Whole genome shotgun sequence of Virgisporangium aurantiacum NBRC 16421.</title>
        <authorList>
            <person name="Komaki H."/>
            <person name="Tamura T."/>
        </authorList>
    </citation>
    <scope>NUCLEOTIDE SEQUENCE</scope>
    <source>
        <strain evidence="2">NBRC 16421</strain>
    </source>
</reference>
<evidence type="ECO:0000256" key="1">
    <source>
        <dbReference type="SAM" id="MobiDB-lite"/>
    </source>
</evidence>
<comment type="caution">
    <text evidence="2">The sequence shown here is derived from an EMBL/GenBank/DDBJ whole genome shotgun (WGS) entry which is preliminary data.</text>
</comment>
<dbReference type="EMBL" id="BOPG01000022">
    <property type="protein sequence ID" value="GIJ55892.1"/>
    <property type="molecule type" value="Genomic_DNA"/>
</dbReference>
<keyword evidence="3" id="KW-1185">Reference proteome</keyword>
<dbReference type="Proteomes" id="UP000612585">
    <property type="component" value="Unassembled WGS sequence"/>
</dbReference>
<accession>A0A8J3Z390</accession>
<evidence type="ECO:0000313" key="3">
    <source>
        <dbReference type="Proteomes" id="UP000612585"/>
    </source>
</evidence>
<name>A0A8J3Z390_9ACTN</name>
<feature type="compositionally biased region" description="Pro residues" evidence="1">
    <location>
        <begin position="178"/>
        <end position="188"/>
    </location>
</feature>
<sequence length="330" mass="31859">MSTLSAVMGPVGAGYQLFNSASNLVGTWTGSGQQAQGSQAGGLLGKGQQVLTAFTQSQQIINAGAQQLQNAKARLVLLTKTATTQGFQVWPMGKVVLGKPQIEAIAALHASQHHGEARTLHADLTVKAGEYTAQIDLVVLQTNAADAQVALTLANSAVSVLGSLTQKDPAAASTPPVGAVPPPTSVAPGPLTPNTPITPGGGPTLPTGIGTGAGPGVGLAGVGSLDGAGLARGLTGAGGVPLGTAGLNPSTLGGTAGLGPGAIAARGGAVGEMVAGGGAAGGPGMMYGGAGMAGGHLGDKEHHEGSEWLEEEGASWETADAATEAGGVLS</sequence>
<feature type="region of interest" description="Disordered" evidence="1">
    <location>
        <begin position="167"/>
        <end position="188"/>
    </location>
</feature>
<dbReference type="AlphaFoldDB" id="A0A8J3Z390"/>